<dbReference type="InterPro" id="IPR052556">
    <property type="entry name" value="PolySynth_Transporter"/>
</dbReference>
<reference evidence="7 8" key="1">
    <citation type="submission" date="2017-01" db="EMBL/GenBank/DDBJ databases">
        <authorList>
            <person name="Mah S.A."/>
            <person name="Swanson W.J."/>
            <person name="Moy G.W."/>
            <person name="Vacquier V.D."/>
        </authorList>
    </citation>
    <scope>NUCLEOTIDE SEQUENCE [LARGE SCALE GENOMIC DNA]</scope>
    <source>
        <strain evidence="7 8">NIO-1016</strain>
    </source>
</reference>
<feature type="transmembrane region" description="Helical" evidence="5">
    <location>
        <begin position="12"/>
        <end position="30"/>
    </location>
</feature>
<feature type="transmembrane region" description="Helical" evidence="5">
    <location>
        <begin position="42"/>
        <end position="62"/>
    </location>
</feature>
<evidence type="ECO:0000256" key="2">
    <source>
        <dbReference type="ARBA" id="ARBA00022692"/>
    </source>
</evidence>
<gene>
    <name evidence="6" type="ORF">B1B05_04860</name>
    <name evidence="7" type="ORF">SAMN05443094_102183</name>
</gene>
<name>A0A1N6RPC0_9BACI</name>
<dbReference type="Proteomes" id="UP000186385">
    <property type="component" value="Unassembled WGS sequence"/>
</dbReference>
<feature type="transmembrane region" description="Helical" evidence="5">
    <location>
        <begin position="442"/>
        <end position="461"/>
    </location>
</feature>
<proteinExistence type="predicted"/>
<dbReference type="AlphaFoldDB" id="A0A1N6RPC0"/>
<feature type="transmembrane region" description="Helical" evidence="5">
    <location>
        <begin position="415"/>
        <end position="436"/>
    </location>
</feature>
<evidence type="ECO:0000256" key="5">
    <source>
        <dbReference type="SAM" id="Phobius"/>
    </source>
</evidence>
<keyword evidence="9" id="KW-1185">Reference proteome</keyword>
<feature type="transmembrane region" description="Helical" evidence="5">
    <location>
        <begin position="82"/>
        <end position="104"/>
    </location>
</feature>
<evidence type="ECO:0000256" key="1">
    <source>
        <dbReference type="ARBA" id="ARBA00004141"/>
    </source>
</evidence>
<feature type="transmembrane region" description="Helical" evidence="5">
    <location>
        <begin position="279"/>
        <end position="302"/>
    </location>
</feature>
<evidence type="ECO:0000256" key="3">
    <source>
        <dbReference type="ARBA" id="ARBA00022989"/>
    </source>
</evidence>
<organism evidence="7 8">
    <name type="scientific">Domibacillus enclensis</name>
    <dbReference type="NCBI Taxonomy" id="1017273"/>
    <lineage>
        <taxon>Bacteria</taxon>
        <taxon>Bacillati</taxon>
        <taxon>Bacillota</taxon>
        <taxon>Bacilli</taxon>
        <taxon>Bacillales</taxon>
        <taxon>Bacillaceae</taxon>
        <taxon>Domibacillus</taxon>
    </lineage>
</organism>
<feature type="transmembrane region" description="Helical" evidence="5">
    <location>
        <begin position="139"/>
        <end position="159"/>
    </location>
</feature>
<dbReference type="EMBL" id="FTLX01000002">
    <property type="protein sequence ID" value="SIQ30647.1"/>
    <property type="molecule type" value="Genomic_DNA"/>
</dbReference>
<evidence type="ECO:0000313" key="8">
    <source>
        <dbReference type="Proteomes" id="UP000186385"/>
    </source>
</evidence>
<feature type="transmembrane region" description="Helical" evidence="5">
    <location>
        <begin position="375"/>
        <end position="395"/>
    </location>
</feature>
<keyword evidence="4 5" id="KW-0472">Membrane</keyword>
<keyword evidence="2 5" id="KW-0812">Transmembrane</keyword>
<feature type="transmembrane region" description="Helical" evidence="5">
    <location>
        <begin position="314"/>
        <end position="338"/>
    </location>
</feature>
<dbReference type="Proteomes" id="UP000215545">
    <property type="component" value="Unassembled WGS sequence"/>
</dbReference>
<evidence type="ECO:0000256" key="4">
    <source>
        <dbReference type="ARBA" id="ARBA00023136"/>
    </source>
</evidence>
<keyword evidence="3 5" id="KW-1133">Transmembrane helix</keyword>
<evidence type="ECO:0000313" key="7">
    <source>
        <dbReference type="EMBL" id="SIQ30647.1"/>
    </source>
</evidence>
<dbReference type="PANTHER" id="PTHR43424:SF1">
    <property type="entry name" value="LOCUS PUTATIVE PROTEIN 1-RELATED"/>
    <property type="match status" value="1"/>
</dbReference>
<feature type="transmembrane region" description="Helical" evidence="5">
    <location>
        <begin position="247"/>
        <end position="267"/>
    </location>
</feature>
<evidence type="ECO:0000313" key="9">
    <source>
        <dbReference type="Proteomes" id="UP000215545"/>
    </source>
</evidence>
<feature type="transmembrane region" description="Helical" evidence="5">
    <location>
        <begin position="350"/>
        <end position="369"/>
    </location>
</feature>
<protein>
    <submittedName>
        <fullName evidence="7">Membrane protein involved in the export of O-antigen and teichoic acid</fullName>
    </submittedName>
</protein>
<accession>A0A1N6RPC0</accession>
<comment type="subcellular location">
    <subcellularLocation>
        <location evidence="1">Membrane</location>
        <topology evidence="1">Multi-pass membrane protein</topology>
    </subcellularLocation>
</comment>
<feature type="transmembrane region" description="Helical" evidence="5">
    <location>
        <begin position="110"/>
        <end position="132"/>
    </location>
</feature>
<feature type="transmembrane region" description="Helical" evidence="5">
    <location>
        <begin position="165"/>
        <end position="186"/>
    </location>
</feature>
<dbReference type="GO" id="GO:0016020">
    <property type="term" value="C:membrane"/>
    <property type="evidence" value="ECO:0007669"/>
    <property type="project" value="UniProtKB-SubCell"/>
</dbReference>
<dbReference type="InterPro" id="IPR002797">
    <property type="entry name" value="Polysacc_synth"/>
</dbReference>
<dbReference type="Pfam" id="PF01943">
    <property type="entry name" value="Polysacc_synt"/>
    <property type="match status" value="1"/>
</dbReference>
<reference evidence="6" key="3">
    <citation type="submission" date="2017-03" db="EMBL/GenBank/DDBJ databases">
        <authorList>
            <person name="Dastager S.G."/>
            <person name="Neurgaonkar P.S."/>
            <person name="Dharne M.S."/>
        </authorList>
    </citation>
    <scope>NUCLEOTIDE SEQUENCE</scope>
    <source>
        <strain evidence="6">DSM 25145</strain>
    </source>
</reference>
<dbReference type="EMBL" id="MWSK01000002">
    <property type="protein sequence ID" value="OXS79112.1"/>
    <property type="molecule type" value="Genomic_DNA"/>
</dbReference>
<evidence type="ECO:0000313" key="6">
    <source>
        <dbReference type="EMBL" id="OXS79112.1"/>
    </source>
</evidence>
<sequence>MKEIFKNYTLNLGYQFITLIIPFISIPYLSRVLGPGNIGIEVYTLSITSIFISLVNSGTNVYSTRQVAFIKNDIERLKKEVYCIFLLRILLSIISMLLFIITINELDYKNIFLIQAVFLLGSTFLDCTWYFIGKEQFKIIIFRNLFIKVIGLGLILICVKDEKDLWIYVSINALTIVIPNISLLILFFKEIGMPQKKYFKIEYFNILFRGIYPFMIIGFVTQVYMNIDKIILESKQYIYELGLYSQFIKSYSVFLAPITSLGTILMPRLSNTSEKKEMIVYYSSNFIFLLCIPIFFGLLGISEEFVPIFYGIEFLNYVFLFEFGLILIITGSFSNIIVQQIIFPNNLEKIYNKALLIATIIRVSILILFVDELNVFAAVLGYIISEICLLAFCAIKAKGIIGYENLFLNVNKYKIILSGFAMYLLIKFLVNSSLIVEIILGILIYLVFLFIFKEKIIFILLDKIKYFLKIVFK</sequence>
<feature type="transmembrane region" description="Helical" evidence="5">
    <location>
        <begin position="206"/>
        <end position="227"/>
    </location>
</feature>
<reference evidence="9" key="2">
    <citation type="submission" date="2017-03" db="EMBL/GenBank/DDBJ databases">
        <title>Bacillus sp. V-88(T) DSM27956, whole genome shotgun sequencing project.</title>
        <authorList>
            <person name="Dastager S.G."/>
            <person name="Neurgaonkar P.S."/>
            <person name="Dharne M.S."/>
        </authorList>
    </citation>
    <scope>NUCLEOTIDE SEQUENCE [LARGE SCALE GENOMIC DNA]</scope>
    <source>
        <strain evidence="9">DSM 25145</strain>
    </source>
</reference>
<dbReference type="STRING" id="1017273.SAMN05443094_102183"/>
<dbReference type="PANTHER" id="PTHR43424">
    <property type="entry name" value="LOCUS PUTATIVE PROTEIN 1-RELATED"/>
    <property type="match status" value="1"/>
</dbReference>